<name>A0ABQ8SYR9_PERAM</name>
<reference evidence="3 4" key="1">
    <citation type="journal article" date="2022" name="Allergy">
        <title>Genome assembly and annotation of Periplaneta americana reveal a comprehensive cockroach allergen profile.</title>
        <authorList>
            <person name="Wang L."/>
            <person name="Xiong Q."/>
            <person name="Saelim N."/>
            <person name="Wang L."/>
            <person name="Nong W."/>
            <person name="Wan A.T."/>
            <person name="Shi M."/>
            <person name="Liu X."/>
            <person name="Cao Q."/>
            <person name="Hui J.H.L."/>
            <person name="Sookrung N."/>
            <person name="Leung T.F."/>
            <person name="Tungtrongchitr A."/>
            <person name="Tsui S.K.W."/>
        </authorList>
    </citation>
    <scope>NUCLEOTIDE SEQUENCE [LARGE SCALE GENOMIC DNA]</scope>
    <source>
        <strain evidence="3">PWHHKU_190912</strain>
    </source>
</reference>
<accession>A0ABQ8SYR9</accession>
<gene>
    <name evidence="3" type="ORF">ANN_14785</name>
</gene>
<feature type="non-terminal residue" evidence="3">
    <location>
        <position position="1"/>
    </location>
</feature>
<keyword evidence="4" id="KW-1185">Reference proteome</keyword>
<dbReference type="EMBL" id="JAJSOF020000019">
    <property type="protein sequence ID" value="KAJ4438832.1"/>
    <property type="molecule type" value="Genomic_DNA"/>
</dbReference>
<evidence type="ECO:0000313" key="3">
    <source>
        <dbReference type="EMBL" id="KAJ4438832.1"/>
    </source>
</evidence>
<dbReference type="Pfam" id="PF16087">
    <property type="entry name" value="DUF4817"/>
    <property type="match status" value="1"/>
</dbReference>
<proteinExistence type="predicted"/>
<dbReference type="InterPro" id="IPR032135">
    <property type="entry name" value="DUF4817"/>
</dbReference>
<evidence type="ECO:0000313" key="4">
    <source>
        <dbReference type="Proteomes" id="UP001148838"/>
    </source>
</evidence>
<sequence>GYISVAGVPEFCPTGILLHASKSTDMSLSHLSTLCHRPGPGSNPKPRAQEASAIPTTLPSDQTSCSRTFRVSLRKHVHTVRVQLYTVHLECSSVSIMKYRLQQRVFIYDNFVKYESWRKVVTNFRQSFPDSPEPAKVMIYNLVKKFRTTESVLDKKRICVEHVLTEKMLDETRHRHHPAV</sequence>
<feature type="region of interest" description="Disordered" evidence="1">
    <location>
        <begin position="34"/>
        <end position="61"/>
    </location>
</feature>
<organism evidence="3 4">
    <name type="scientific">Periplaneta americana</name>
    <name type="common">American cockroach</name>
    <name type="synonym">Blatta americana</name>
    <dbReference type="NCBI Taxonomy" id="6978"/>
    <lineage>
        <taxon>Eukaryota</taxon>
        <taxon>Metazoa</taxon>
        <taxon>Ecdysozoa</taxon>
        <taxon>Arthropoda</taxon>
        <taxon>Hexapoda</taxon>
        <taxon>Insecta</taxon>
        <taxon>Pterygota</taxon>
        <taxon>Neoptera</taxon>
        <taxon>Polyneoptera</taxon>
        <taxon>Dictyoptera</taxon>
        <taxon>Blattodea</taxon>
        <taxon>Blattoidea</taxon>
        <taxon>Blattidae</taxon>
        <taxon>Blattinae</taxon>
        <taxon>Periplaneta</taxon>
    </lineage>
</organism>
<evidence type="ECO:0000256" key="1">
    <source>
        <dbReference type="SAM" id="MobiDB-lite"/>
    </source>
</evidence>
<protein>
    <recommendedName>
        <fullName evidence="2">DUF4817 domain-containing protein</fullName>
    </recommendedName>
</protein>
<dbReference type="Proteomes" id="UP001148838">
    <property type="component" value="Unassembled WGS sequence"/>
</dbReference>
<comment type="caution">
    <text evidence="3">The sequence shown here is derived from an EMBL/GenBank/DDBJ whole genome shotgun (WGS) entry which is preliminary data.</text>
</comment>
<feature type="domain" description="DUF4817" evidence="2">
    <location>
        <begin position="103"/>
        <end position="149"/>
    </location>
</feature>
<evidence type="ECO:0000259" key="2">
    <source>
        <dbReference type="Pfam" id="PF16087"/>
    </source>
</evidence>